<protein>
    <recommendedName>
        <fullName evidence="3">F-box domain-containing protein</fullName>
    </recommendedName>
</protein>
<dbReference type="KEGG" id="gtr:GLOTRDRAFT_73662"/>
<dbReference type="Gene3D" id="3.80.10.10">
    <property type="entry name" value="Ribonuclease Inhibitor"/>
    <property type="match status" value="1"/>
</dbReference>
<dbReference type="eggNOG" id="ENOG502SI90">
    <property type="taxonomic scope" value="Eukaryota"/>
</dbReference>
<accession>S7QCJ1</accession>
<dbReference type="SUPFAM" id="SSF52047">
    <property type="entry name" value="RNI-like"/>
    <property type="match status" value="1"/>
</dbReference>
<organism evidence="1 2">
    <name type="scientific">Gloeophyllum trabeum (strain ATCC 11539 / FP-39264 / Madison 617)</name>
    <name type="common">Brown rot fungus</name>
    <dbReference type="NCBI Taxonomy" id="670483"/>
    <lineage>
        <taxon>Eukaryota</taxon>
        <taxon>Fungi</taxon>
        <taxon>Dikarya</taxon>
        <taxon>Basidiomycota</taxon>
        <taxon>Agaricomycotina</taxon>
        <taxon>Agaricomycetes</taxon>
        <taxon>Gloeophyllales</taxon>
        <taxon>Gloeophyllaceae</taxon>
        <taxon>Gloeophyllum</taxon>
    </lineage>
</organism>
<keyword evidence="2" id="KW-1185">Reference proteome</keyword>
<dbReference type="Proteomes" id="UP000030669">
    <property type="component" value="Unassembled WGS sequence"/>
</dbReference>
<gene>
    <name evidence="1" type="ORF">GLOTRDRAFT_73662</name>
</gene>
<sequence length="558" mass="63298">MKSPLTSLPGDVLLEIAKFLPCLADVLHVCLTSSVIYNQVMQVLYESVDLCSADQCSRTLSMLQRRPEVARHLRKLVVRPDEDPRRRRRRYSPVDGYLVSASVRQAAPRLDALHTFIWDGEDLPPYDDMWFALRISCPQLRTIGTSMGPVTPNPRSHLFDFSNLAGFSLTLRSGFYSQFDLLCINIYEDDLPPFQPLWDMLIKRCPNLEVLTVDGVSARPADARILYSARWPKLRTLVVGPILIQHEAHNFNITQEKPPFARFLEEHKDLRSLHLTSHHAGLSAADLHALDMEALPHLTEFCGSLSQLQALPHSVARSIKSARFPEPMLLREVTPPLTVSMVLHNMSSLTNLSINFVLQSGYYDNIGVLKSIVSSCPLLINLEITCSSQPAFYLDAFSRAIRSLSKLRTLSLTMVKVPGDEPMTKGAARIALSNPRLKKFTVSYISRYASFPRHFHHIYSQPMHSDAYETGTYEVICDQHGLPIKLSVYERHSQTLVWWHWVSRRRYVYDLRPPGHPDAERKGLVQLLMEKGNAGEETRLLFFCCMLVALALLATIRA</sequence>
<dbReference type="HOGENOM" id="CLU_024649_1_0_1"/>
<evidence type="ECO:0008006" key="3">
    <source>
        <dbReference type="Google" id="ProtNLM"/>
    </source>
</evidence>
<dbReference type="GeneID" id="19308369"/>
<dbReference type="RefSeq" id="XP_007864258.1">
    <property type="nucleotide sequence ID" value="XM_007866067.1"/>
</dbReference>
<dbReference type="InterPro" id="IPR032675">
    <property type="entry name" value="LRR_dom_sf"/>
</dbReference>
<dbReference type="EMBL" id="KB469299">
    <property type="protein sequence ID" value="EPQ57108.1"/>
    <property type="molecule type" value="Genomic_DNA"/>
</dbReference>
<evidence type="ECO:0000313" key="2">
    <source>
        <dbReference type="Proteomes" id="UP000030669"/>
    </source>
</evidence>
<dbReference type="OrthoDB" id="2870744at2759"/>
<reference evidence="1 2" key="1">
    <citation type="journal article" date="2012" name="Science">
        <title>The Paleozoic origin of enzymatic lignin decomposition reconstructed from 31 fungal genomes.</title>
        <authorList>
            <person name="Floudas D."/>
            <person name="Binder M."/>
            <person name="Riley R."/>
            <person name="Barry K."/>
            <person name="Blanchette R.A."/>
            <person name="Henrissat B."/>
            <person name="Martinez A.T."/>
            <person name="Otillar R."/>
            <person name="Spatafora J.W."/>
            <person name="Yadav J.S."/>
            <person name="Aerts A."/>
            <person name="Benoit I."/>
            <person name="Boyd A."/>
            <person name="Carlson A."/>
            <person name="Copeland A."/>
            <person name="Coutinho P.M."/>
            <person name="de Vries R.P."/>
            <person name="Ferreira P."/>
            <person name="Findley K."/>
            <person name="Foster B."/>
            <person name="Gaskell J."/>
            <person name="Glotzer D."/>
            <person name="Gorecki P."/>
            <person name="Heitman J."/>
            <person name="Hesse C."/>
            <person name="Hori C."/>
            <person name="Igarashi K."/>
            <person name="Jurgens J.A."/>
            <person name="Kallen N."/>
            <person name="Kersten P."/>
            <person name="Kohler A."/>
            <person name="Kuees U."/>
            <person name="Kumar T.K.A."/>
            <person name="Kuo A."/>
            <person name="LaButti K."/>
            <person name="Larrondo L.F."/>
            <person name="Lindquist E."/>
            <person name="Ling A."/>
            <person name="Lombard V."/>
            <person name="Lucas S."/>
            <person name="Lundell T."/>
            <person name="Martin R."/>
            <person name="McLaughlin D.J."/>
            <person name="Morgenstern I."/>
            <person name="Morin E."/>
            <person name="Murat C."/>
            <person name="Nagy L.G."/>
            <person name="Nolan M."/>
            <person name="Ohm R.A."/>
            <person name="Patyshakuliyeva A."/>
            <person name="Rokas A."/>
            <person name="Ruiz-Duenas F.J."/>
            <person name="Sabat G."/>
            <person name="Salamov A."/>
            <person name="Samejima M."/>
            <person name="Schmutz J."/>
            <person name="Slot J.C."/>
            <person name="St John F."/>
            <person name="Stenlid J."/>
            <person name="Sun H."/>
            <person name="Sun S."/>
            <person name="Syed K."/>
            <person name="Tsang A."/>
            <person name="Wiebenga A."/>
            <person name="Young D."/>
            <person name="Pisabarro A."/>
            <person name="Eastwood D.C."/>
            <person name="Martin F."/>
            <person name="Cullen D."/>
            <person name="Grigoriev I.V."/>
            <person name="Hibbett D.S."/>
        </authorList>
    </citation>
    <scope>NUCLEOTIDE SEQUENCE [LARGE SCALE GENOMIC DNA]</scope>
    <source>
        <strain evidence="1 2">ATCC 11539</strain>
    </source>
</reference>
<proteinExistence type="predicted"/>
<dbReference type="AlphaFoldDB" id="S7QCJ1"/>
<name>S7QCJ1_GLOTA</name>
<dbReference type="OMA" id="LTCARKP"/>
<evidence type="ECO:0000313" key="1">
    <source>
        <dbReference type="EMBL" id="EPQ57108.1"/>
    </source>
</evidence>
<dbReference type="STRING" id="670483.S7QCJ1"/>